<dbReference type="AlphaFoldDB" id="X0AAS6"/>
<protein>
    <submittedName>
        <fullName evidence="1">Uncharacterized protein</fullName>
    </submittedName>
</protein>
<name>X0AAS6_FUSOX</name>
<organism evidence="1">
    <name type="scientific">Fusarium oxysporum f. sp. melonis 26406</name>
    <dbReference type="NCBI Taxonomy" id="1089452"/>
    <lineage>
        <taxon>Eukaryota</taxon>
        <taxon>Fungi</taxon>
        <taxon>Dikarya</taxon>
        <taxon>Ascomycota</taxon>
        <taxon>Pezizomycotina</taxon>
        <taxon>Sordariomycetes</taxon>
        <taxon>Hypocreomycetidae</taxon>
        <taxon>Hypocreales</taxon>
        <taxon>Nectriaceae</taxon>
        <taxon>Fusarium</taxon>
        <taxon>Fusarium oxysporum species complex</taxon>
    </lineage>
</organism>
<reference evidence="1" key="1">
    <citation type="submission" date="2012-04" db="EMBL/GenBank/DDBJ databases">
        <title>The Genome Sequence of Fusarium oxysporum melonis.</title>
        <authorList>
            <consortium name="The Broad Institute Genome Sequencing Platform"/>
            <person name="Ma L.-J."/>
            <person name="Gale L.R."/>
            <person name="Schwartz D.C."/>
            <person name="Zhou S."/>
            <person name="Corby-Kistler H."/>
            <person name="Young S.K."/>
            <person name="Zeng Q."/>
            <person name="Gargeya S."/>
            <person name="Fitzgerald M."/>
            <person name="Haas B."/>
            <person name="Abouelleil A."/>
            <person name="Alvarado L."/>
            <person name="Arachchi H.M."/>
            <person name="Berlin A."/>
            <person name="Brown A."/>
            <person name="Chapman S.B."/>
            <person name="Chen Z."/>
            <person name="Dunbar C."/>
            <person name="Freedman E."/>
            <person name="Gearin G."/>
            <person name="Goldberg J."/>
            <person name="Griggs A."/>
            <person name="Gujja S."/>
            <person name="Heiman D."/>
            <person name="Howarth C."/>
            <person name="Larson L."/>
            <person name="Lui A."/>
            <person name="MacDonald P.J.P."/>
            <person name="Montmayeur A."/>
            <person name="Murphy C."/>
            <person name="Neiman D."/>
            <person name="Pearson M."/>
            <person name="Priest M."/>
            <person name="Roberts A."/>
            <person name="Saif S."/>
            <person name="Shea T."/>
            <person name="Shenoy N."/>
            <person name="Sisk P."/>
            <person name="Stolte C."/>
            <person name="Sykes S."/>
            <person name="Wortman J."/>
            <person name="Nusbaum C."/>
            <person name="Birren B."/>
        </authorList>
    </citation>
    <scope>NUCLEOTIDE SEQUENCE</scope>
    <source>
        <strain evidence="1">26406</strain>
    </source>
</reference>
<reference evidence="1" key="2">
    <citation type="submission" date="2012-05" db="EMBL/GenBank/DDBJ databases">
        <title>Annotation of the Genome Sequence of Fusarium oxysporum f. sp. melonis 26406.</title>
        <authorList>
            <consortium name="The Broad Institute Genomics Platform"/>
            <person name="Ma L.-J."/>
            <person name="Corby-Kistler H."/>
            <person name="Broz K."/>
            <person name="Gale L.R."/>
            <person name="Jonkers W."/>
            <person name="O'Donnell K."/>
            <person name="Ploetz R."/>
            <person name="Steinberg C."/>
            <person name="Schwartz D.C."/>
            <person name="VanEtten H."/>
            <person name="Zhou S."/>
            <person name="Young S.K."/>
            <person name="Zeng Q."/>
            <person name="Gargeya S."/>
            <person name="Fitzgerald M."/>
            <person name="Abouelleil A."/>
            <person name="Alvarado L."/>
            <person name="Chapman S.B."/>
            <person name="Gainer-Dewar J."/>
            <person name="Goldberg J."/>
            <person name="Griggs A."/>
            <person name="Gujja S."/>
            <person name="Hansen M."/>
            <person name="Howarth C."/>
            <person name="Imamovic A."/>
            <person name="Ireland A."/>
            <person name="Larimer J."/>
            <person name="McCowan C."/>
            <person name="Murphy C."/>
            <person name="Pearson M."/>
            <person name="Poon T.W."/>
            <person name="Priest M."/>
            <person name="Roberts A."/>
            <person name="Saif S."/>
            <person name="Shea T."/>
            <person name="Sykes S."/>
            <person name="Wortman J."/>
            <person name="Nusbaum C."/>
            <person name="Birren B."/>
        </authorList>
    </citation>
    <scope>NUCLEOTIDE SEQUENCE</scope>
    <source>
        <strain evidence="1">26406</strain>
    </source>
</reference>
<dbReference type="VEuPathDB" id="FungiDB:FOMG_08324"/>
<dbReference type="Proteomes" id="UP000030703">
    <property type="component" value="Unassembled WGS sequence"/>
</dbReference>
<sequence>MHLEQHPPTTPNLRVSDIFHFLTFYHQSYRVVKSSFHHIVCEKY</sequence>
<gene>
    <name evidence="1" type="ORF">FOMG_08324</name>
</gene>
<proteinExistence type="predicted"/>
<dbReference type="EMBL" id="JH659333">
    <property type="protein sequence ID" value="EXK37688.1"/>
    <property type="molecule type" value="Genomic_DNA"/>
</dbReference>
<accession>X0AAS6</accession>
<dbReference type="HOGENOM" id="CLU_3224640_0_0_1"/>
<evidence type="ECO:0000313" key="1">
    <source>
        <dbReference type="EMBL" id="EXK37688.1"/>
    </source>
</evidence>